<dbReference type="GO" id="GO:0052621">
    <property type="term" value="F:diguanylate cyclase activity"/>
    <property type="evidence" value="ECO:0007669"/>
    <property type="project" value="TreeGrafter"/>
</dbReference>
<comment type="caution">
    <text evidence="2">The sequence shown here is derived from an EMBL/GenBank/DDBJ whole genome shotgun (WGS) entry which is preliminary data.</text>
</comment>
<feature type="domain" description="GGDEF" evidence="1">
    <location>
        <begin position="153"/>
        <end position="295"/>
    </location>
</feature>
<gene>
    <name evidence="2" type="ORF">UR34_C0011G0006</name>
</gene>
<evidence type="ECO:0000313" key="3">
    <source>
        <dbReference type="Proteomes" id="UP000034302"/>
    </source>
</evidence>
<dbReference type="Gene3D" id="3.30.70.270">
    <property type="match status" value="1"/>
</dbReference>
<sequence length="296" mass="33906">MDNNKLLSLIGQFTHITILEIDREGNILNTVFNTKTDLNTNDISNIKELFCIQDRERVNTILEMEVDEPIKYMKLSTKTNIKGYVDVKVREMEGRTYLLITFEEGEREREIKYYSRLTELQEKAEIDSLTGLLNRHGYWERVKRILNCGDEERKIGILLIDMDGLKKINDEKGHQVGDKAIRQVGDLIVKSIRPRDIAIRYGGDEFVIVVEELTGKKSTGHGLAKRLLKEINENKKSFLSTVSIGVHVVKVGDINKGNMSEEELRKSWDGAVEVADKMAYKAKENGKNTVIFSKEI</sequence>
<evidence type="ECO:0000259" key="1">
    <source>
        <dbReference type="PROSITE" id="PS50887"/>
    </source>
</evidence>
<dbReference type="Proteomes" id="UP000034302">
    <property type="component" value="Unassembled WGS sequence"/>
</dbReference>
<dbReference type="NCBIfam" id="TIGR00254">
    <property type="entry name" value="GGDEF"/>
    <property type="match status" value="1"/>
</dbReference>
<dbReference type="EMBL" id="LBOV01000011">
    <property type="protein sequence ID" value="KKP43752.1"/>
    <property type="molecule type" value="Genomic_DNA"/>
</dbReference>
<dbReference type="InterPro" id="IPR000160">
    <property type="entry name" value="GGDEF_dom"/>
</dbReference>
<dbReference type="PANTHER" id="PTHR45138">
    <property type="entry name" value="REGULATORY COMPONENTS OF SENSORY TRANSDUCTION SYSTEM"/>
    <property type="match status" value="1"/>
</dbReference>
<organism evidence="2 3">
    <name type="scientific">candidate division WS6 bacterium GW2011_GWC1_33_20</name>
    <dbReference type="NCBI Taxonomy" id="1619089"/>
    <lineage>
        <taxon>Bacteria</taxon>
        <taxon>Candidatus Dojkabacteria</taxon>
    </lineage>
</organism>
<dbReference type="SUPFAM" id="SSF55073">
    <property type="entry name" value="Nucleotide cyclase"/>
    <property type="match status" value="1"/>
</dbReference>
<dbReference type="CDD" id="cd01949">
    <property type="entry name" value="GGDEF"/>
    <property type="match status" value="1"/>
</dbReference>
<dbReference type="InterPro" id="IPR043128">
    <property type="entry name" value="Rev_trsase/Diguanyl_cyclase"/>
</dbReference>
<name>A0A0G0CJZ7_9BACT</name>
<dbReference type="InterPro" id="IPR029787">
    <property type="entry name" value="Nucleotide_cyclase"/>
</dbReference>
<reference evidence="2 3" key="1">
    <citation type="journal article" date="2015" name="Nature">
        <title>rRNA introns, odd ribosomes, and small enigmatic genomes across a large radiation of phyla.</title>
        <authorList>
            <person name="Brown C.T."/>
            <person name="Hug L.A."/>
            <person name="Thomas B.C."/>
            <person name="Sharon I."/>
            <person name="Castelle C.J."/>
            <person name="Singh A."/>
            <person name="Wilkins M.J."/>
            <person name="Williams K.H."/>
            <person name="Banfield J.F."/>
        </authorList>
    </citation>
    <scope>NUCLEOTIDE SEQUENCE [LARGE SCALE GENOMIC DNA]</scope>
</reference>
<dbReference type="SMART" id="SM00267">
    <property type="entry name" value="GGDEF"/>
    <property type="match status" value="1"/>
</dbReference>
<protein>
    <submittedName>
        <fullName evidence="2">Diguanylate cyclase</fullName>
    </submittedName>
</protein>
<dbReference type="AlphaFoldDB" id="A0A0G0CJZ7"/>
<dbReference type="PANTHER" id="PTHR45138:SF9">
    <property type="entry name" value="DIGUANYLATE CYCLASE DGCM-RELATED"/>
    <property type="match status" value="1"/>
</dbReference>
<accession>A0A0G0CJZ7</accession>
<dbReference type="Pfam" id="PF00990">
    <property type="entry name" value="GGDEF"/>
    <property type="match status" value="1"/>
</dbReference>
<dbReference type="PROSITE" id="PS50887">
    <property type="entry name" value="GGDEF"/>
    <property type="match status" value="1"/>
</dbReference>
<proteinExistence type="predicted"/>
<dbReference type="InterPro" id="IPR050469">
    <property type="entry name" value="Diguanylate_Cyclase"/>
</dbReference>
<evidence type="ECO:0000313" key="2">
    <source>
        <dbReference type="EMBL" id="KKP43752.1"/>
    </source>
</evidence>